<dbReference type="Gene3D" id="2.40.170.20">
    <property type="entry name" value="TonB-dependent receptor, beta-barrel domain"/>
    <property type="match status" value="1"/>
</dbReference>
<keyword evidence="6 7" id="KW-0998">Cell outer membrane</keyword>
<evidence type="ECO:0000313" key="10">
    <source>
        <dbReference type="Proteomes" id="UP000298616"/>
    </source>
</evidence>
<dbReference type="NCBIfam" id="TIGR04057">
    <property type="entry name" value="SusC_RagA_signa"/>
    <property type="match status" value="1"/>
</dbReference>
<evidence type="ECO:0000259" key="8">
    <source>
        <dbReference type="Pfam" id="PF07715"/>
    </source>
</evidence>
<feature type="domain" description="TonB-dependent receptor plug" evidence="8">
    <location>
        <begin position="114"/>
        <end position="219"/>
    </location>
</feature>
<dbReference type="SUPFAM" id="SSF49464">
    <property type="entry name" value="Carboxypeptidase regulatory domain-like"/>
    <property type="match status" value="1"/>
</dbReference>
<evidence type="ECO:0000256" key="6">
    <source>
        <dbReference type="ARBA" id="ARBA00023237"/>
    </source>
</evidence>
<dbReference type="Pfam" id="PF13715">
    <property type="entry name" value="CarbopepD_reg_2"/>
    <property type="match status" value="1"/>
</dbReference>
<dbReference type="SUPFAM" id="SSF56935">
    <property type="entry name" value="Porins"/>
    <property type="match status" value="1"/>
</dbReference>
<dbReference type="NCBIfam" id="TIGR04056">
    <property type="entry name" value="OMP_RagA_SusC"/>
    <property type="match status" value="1"/>
</dbReference>
<dbReference type="PROSITE" id="PS52016">
    <property type="entry name" value="TONB_DEPENDENT_REC_3"/>
    <property type="match status" value="1"/>
</dbReference>
<protein>
    <recommendedName>
        <fullName evidence="8">TonB-dependent receptor plug domain-containing protein</fullName>
    </recommendedName>
</protein>
<keyword evidence="5 7" id="KW-0472">Membrane</keyword>
<accession>A0A4D7JH47</accession>
<dbReference type="Gene3D" id="2.60.40.1120">
    <property type="entry name" value="Carboxypeptidase-like, regulatory domain"/>
    <property type="match status" value="1"/>
</dbReference>
<dbReference type="Proteomes" id="UP000298616">
    <property type="component" value="Chromosome"/>
</dbReference>
<dbReference type="EMBL" id="CP028923">
    <property type="protein sequence ID" value="QCK14921.1"/>
    <property type="molecule type" value="Genomic_DNA"/>
</dbReference>
<keyword evidence="2 7" id="KW-0813">Transport</keyword>
<evidence type="ECO:0000256" key="2">
    <source>
        <dbReference type="ARBA" id="ARBA00022448"/>
    </source>
</evidence>
<dbReference type="InterPro" id="IPR008969">
    <property type="entry name" value="CarboxyPept-like_regulatory"/>
</dbReference>
<comment type="subcellular location">
    <subcellularLocation>
        <location evidence="1 7">Cell outer membrane</location>
        <topology evidence="1 7">Multi-pass membrane protein</topology>
    </subcellularLocation>
</comment>
<dbReference type="InterPro" id="IPR023996">
    <property type="entry name" value="TonB-dep_OMP_SusC/RagA"/>
</dbReference>
<dbReference type="AlphaFoldDB" id="A0A4D7JH47"/>
<dbReference type="OrthoDB" id="9768177at2"/>
<dbReference type="Gene3D" id="2.170.130.10">
    <property type="entry name" value="TonB-dependent receptor, plug domain"/>
    <property type="match status" value="1"/>
</dbReference>
<dbReference type="InterPro" id="IPR012910">
    <property type="entry name" value="Plug_dom"/>
</dbReference>
<evidence type="ECO:0000256" key="1">
    <source>
        <dbReference type="ARBA" id="ARBA00004571"/>
    </source>
</evidence>
<evidence type="ECO:0000313" key="9">
    <source>
        <dbReference type="EMBL" id="QCK14921.1"/>
    </source>
</evidence>
<keyword evidence="10" id="KW-1185">Reference proteome</keyword>
<name>A0A4D7JH47_9BACT</name>
<evidence type="ECO:0000256" key="5">
    <source>
        <dbReference type="ARBA" id="ARBA00023136"/>
    </source>
</evidence>
<evidence type="ECO:0000256" key="7">
    <source>
        <dbReference type="PROSITE-ProRule" id="PRU01360"/>
    </source>
</evidence>
<dbReference type="InterPro" id="IPR023997">
    <property type="entry name" value="TonB-dep_OMP_SusC/RagA_CS"/>
</dbReference>
<comment type="similarity">
    <text evidence="7">Belongs to the TonB-dependent receptor family.</text>
</comment>
<dbReference type="FunFam" id="2.170.130.10:FF:000008">
    <property type="entry name" value="SusC/RagA family TonB-linked outer membrane protein"/>
    <property type="match status" value="1"/>
</dbReference>
<dbReference type="Pfam" id="PF07715">
    <property type="entry name" value="Plug"/>
    <property type="match status" value="1"/>
</dbReference>
<dbReference type="InterPro" id="IPR037066">
    <property type="entry name" value="Plug_dom_sf"/>
</dbReference>
<keyword evidence="3 7" id="KW-1134">Transmembrane beta strand</keyword>
<sequence length="1016" mass="112143">MKAKYIVFTILLLFHMQLIMAQRSISGSVRDSEGDGLIGATIHVEGTQIGTTAGIDGSFSLEVPSEESVLVITYIGFDTKRVQVGDQTNFDIILQENIELLNEVVVVGYGEVKKSDLTGSVGSVDPEQIQKLATVDIGRAIQGKVAGVQVTTNSGAPGSGTSIRVRGIGSFSNSNPLYVVDGFLTGDISNISPNDIENIEILKDASATAIYGSRGANGVVIVTTKQGLPTGVQVEFNSYYGTQTAWRTIDLLDAQGYAKTYLDLKGGQLSDIESEDLRSWIQQTLSGNNDGTDWQDEVLQNAPIQSYDVSVRGGFKKLRYSIGGTYFKQDGIVVNSYGKRSQANIQLEFNATKKLKLSGGIKYSLNENTVYNQGTYSSVLGTAIRKDPVNPIRDPITGNWDRTNLTDIENPARLAYISQFRVQESERIQPTFGLSYEISRSLTFKSNVTWDNRDIVGNFLTPVYTTVESKNLDENGLPIINPQETNTTEELQVQTNNLNVLQNSNTLSYDKTINAHSINAVLGFEIYQSDASNVTEQIFADSTGVSDPYRERAFNLMSYFARAVYSYDSKYLVTATIRRDGSSKFPEENRWGTFPSFSVGWNVDRESFFPETKVITGMKIRTGWGEVGNQEPIQPYAFYSVLSPGWQYAFDNNTPYQGYAPTFIPSENITWEVSRMTNFGLDFYFLDNKLSLTTEYYIKDTKDLLVDSRFVPAPVFAGAQAPTSNAGSMTNKGLEITLDFRQEIESFTFNVGGNISFIDNEVTAIGAADNIQGAAYEPKTQIPATRTVVGGEFGAFYGLKSQGIFQSQEEIDAHGAQPRAMPGDVKWLDHNGDGEITVQDAVLLGSPIPDFTYGFYLNAGFKNFDFSASFMGSQGNEIANIMTYYYEGSDVIENNLLKSRVENAWTGPGSSNTVPRLTESITQNDWFSDRFIEDGSFLRLRNIQLGYTLPDQITNKVKLTSVRFYLSADNLLTFTDYSGFDPEVGLAFNGDPFGNGVDLGNYPQARTIIFGTNIKF</sequence>
<dbReference type="GO" id="GO:0009279">
    <property type="term" value="C:cell outer membrane"/>
    <property type="evidence" value="ECO:0007669"/>
    <property type="project" value="UniProtKB-SubCell"/>
</dbReference>
<evidence type="ECO:0000256" key="4">
    <source>
        <dbReference type="ARBA" id="ARBA00022692"/>
    </source>
</evidence>
<dbReference type="InterPro" id="IPR039426">
    <property type="entry name" value="TonB-dep_rcpt-like"/>
</dbReference>
<dbReference type="KEGG" id="fpf:DCC35_09300"/>
<evidence type="ECO:0000256" key="3">
    <source>
        <dbReference type="ARBA" id="ARBA00022452"/>
    </source>
</evidence>
<organism evidence="9 10">
    <name type="scientific">Mangrovivirga cuniculi</name>
    <dbReference type="NCBI Taxonomy" id="2715131"/>
    <lineage>
        <taxon>Bacteria</taxon>
        <taxon>Pseudomonadati</taxon>
        <taxon>Bacteroidota</taxon>
        <taxon>Cytophagia</taxon>
        <taxon>Cytophagales</taxon>
        <taxon>Mangrovivirgaceae</taxon>
        <taxon>Mangrovivirga</taxon>
    </lineage>
</organism>
<keyword evidence="4 7" id="KW-0812">Transmembrane</keyword>
<dbReference type="InterPro" id="IPR036942">
    <property type="entry name" value="Beta-barrel_TonB_sf"/>
</dbReference>
<proteinExistence type="inferred from homology"/>
<gene>
    <name evidence="9" type="ORF">DCC35_09300</name>
</gene>
<dbReference type="RefSeq" id="WP_137090511.1">
    <property type="nucleotide sequence ID" value="NZ_CP028923.1"/>
</dbReference>
<reference evidence="9 10" key="1">
    <citation type="submission" date="2018-04" db="EMBL/GenBank/DDBJ databases">
        <title>Complete genome uncultured novel isolate.</title>
        <authorList>
            <person name="Merlino G."/>
        </authorList>
    </citation>
    <scope>NUCLEOTIDE SEQUENCE [LARGE SCALE GENOMIC DNA]</scope>
    <source>
        <strain evidence="10">R1DC9</strain>
    </source>
</reference>